<dbReference type="STRING" id="156994.SAMN04488028_10266"/>
<evidence type="ECO:0000256" key="1">
    <source>
        <dbReference type="SAM" id="Phobius"/>
    </source>
</evidence>
<feature type="non-terminal residue" evidence="2">
    <location>
        <position position="360"/>
    </location>
</feature>
<dbReference type="Proteomes" id="UP000184474">
    <property type="component" value="Unassembled WGS sequence"/>
</dbReference>
<organism evidence="2 3">
    <name type="scientific">Reichenbachiella agariperforans</name>
    <dbReference type="NCBI Taxonomy" id="156994"/>
    <lineage>
        <taxon>Bacteria</taxon>
        <taxon>Pseudomonadati</taxon>
        <taxon>Bacteroidota</taxon>
        <taxon>Cytophagia</taxon>
        <taxon>Cytophagales</taxon>
        <taxon>Reichenbachiellaceae</taxon>
        <taxon>Reichenbachiella</taxon>
    </lineage>
</organism>
<dbReference type="AlphaFoldDB" id="A0A1M6N258"/>
<reference evidence="3" key="1">
    <citation type="submission" date="2016-11" db="EMBL/GenBank/DDBJ databases">
        <authorList>
            <person name="Varghese N."/>
            <person name="Submissions S."/>
        </authorList>
    </citation>
    <scope>NUCLEOTIDE SEQUENCE [LARGE SCALE GENOMIC DNA]</scope>
    <source>
        <strain evidence="3">DSM 26134</strain>
    </source>
</reference>
<keyword evidence="1" id="KW-0812">Transmembrane</keyword>
<feature type="transmembrane region" description="Helical" evidence="1">
    <location>
        <begin position="12"/>
        <end position="29"/>
    </location>
</feature>
<accession>A0A1M6N258</accession>
<evidence type="ECO:0000313" key="2">
    <source>
        <dbReference type="EMBL" id="SHJ89809.1"/>
    </source>
</evidence>
<evidence type="ECO:0000313" key="3">
    <source>
        <dbReference type="Proteomes" id="UP000184474"/>
    </source>
</evidence>
<keyword evidence="3" id="KW-1185">Reference proteome</keyword>
<name>A0A1M6N258_REIAG</name>
<protein>
    <submittedName>
        <fullName evidence="2">Uncharacterized protein</fullName>
    </submittedName>
</protein>
<keyword evidence="1" id="KW-1133">Transmembrane helix</keyword>
<keyword evidence="1" id="KW-0472">Membrane</keyword>
<proteinExistence type="predicted"/>
<gene>
    <name evidence="2" type="ORF">SAMN04488028_10266</name>
</gene>
<sequence length="360" mass="38288">MNLVLEINQMKKIYTIIALAILTVTGFLTEKTSAQAPEKMSYQAVVRDANNALVSNQEIGMQISILQGSIEGSTVYMETQVPTSNTGGLITLEIGSGSVISGDFTSIDWSTGSFFIKTEIDLNGGTDYTITGTSQLMSVPYALYAKTAGNAFSGDFDDLTNKPQGLGEKLTEVEVDDFVANNGYLTAEVDGSTTNEIQDLQLEGNNLTITSNGSATTIDLSPYLDNTDTQLTEAEVDAYTGNNGYLTSFTEVDGSVTNEIELPAQADQAGKVLSTDGTSPVWVSNVSTQLTEAEVDAYAGNNGYLTAEVDGSVTNEIQDLQLSGNNLTITNNGSATTIDLSPYLDDTDTQLSETEVDNFV</sequence>
<dbReference type="EMBL" id="FRAA01000002">
    <property type="protein sequence ID" value="SHJ89809.1"/>
    <property type="molecule type" value="Genomic_DNA"/>
</dbReference>